<dbReference type="AlphaFoldDB" id="A0A392NJY3"/>
<evidence type="ECO:0000313" key="3">
    <source>
        <dbReference type="Proteomes" id="UP000265520"/>
    </source>
</evidence>
<sequence>MVVVDRANVADRLDQLDTHDGKAAGEGNEPVNKTSVPKKAA</sequence>
<comment type="caution">
    <text evidence="2">The sequence shown here is derived from an EMBL/GenBank/DDBJ whole genome shotgun (WGS) entry which is preliminary data.</text>
</comment>
<proteinExistence type="predicted"/>
<feature type="compositionally biased region" description="Basic and acidic residues" evidence="1">
    <location>
        <begin position="8"/>
        <end position="23"/>
    </location>
</feature>
<reference evidence="2 3" key="1">
    <citation type="journal article" date="2018" name="Front. Plant Sci.">
        <title>Red Clover (Trifolium pratense) and Zigzag Clover (T. medium) - A Picture of Genomic Similarities and Differences.</title>
        <authorList>
            <person name="Dluhosova J."/>
            <person name="Istvanek J."/>
            <person name="Nedelnik J."/>
            <person name="Repkova J."/>
        </authorList>
    </citation>
    <scope>NUCLEOTIDE SEQUENCE [LARGE SCALE GENOMIC DNA]</scope>
    <source>
        <strain evidence="3">cv. 10/8</strain>
        <tissue evidence="2">Leaf</tissue>
    </source>
</reference>
<feature type="region of interest" description="Disordered" evidence="1">
    <location>
        <begin position="1"/>
        <end position="41"/>
    </location>
</feature>
<accession>A0A392NJY3</accession>
<dbReference type="Proteomes" id="UP000265520">
    <property type="component" value="Unassembled WGS sequence"/>
</dbReference>
<organism evidence="2 3">
    <name type="scientific">Trifolium medium</name>
    <dbReference type="NCBI Taxonomy" id="97028"/>
    <lineage>
        <taxon>Eukaryota</taxon>
        <taxon>Viridiplantae</taxon>
        <taxon>Streptophyta</taxon>
        <taxon>Embryophyta</taxon>
        <taxon>Tracheophyta</taxon>
        <taxon>Spermatophyta</taxon>
        <taxon>Magnoliopsida</taxon>
        <taxon>eudicotyledons</taxon>
        <taxon>Gunneridae</taxon>
        <taxon>Pentapetalae</taxon>
        <taxon>rosids</taxon>
        <taxon>fabids</taxon>
        <taxon>Fabales</taxon>
        <taxon>Fabaceae</taxon>
        <taxon>Papilionoideae</taxon>
        <taxon>50 kb inversion clade</taxon>
        <taxon>NPAAA clade</taxon>
        <taxon>Hologalegina</taxon>
        <taxon>IRL clade</taxon>
        <taxon>Trifolieae</taxon>
        <taxon>Trifolium</taxon>
    </lineage>
</organism>
<protein>
    <submittedName>
        <fullName evidence="2">Protein RCC2-like</fullName>
    </submittedName>
</protein>
<keyword evidence="3" id="KW-1185">Reference proteome</keyword>
<name>A0A392NJY3_9FABA</name>
<dbReference type="EMBL" id="LXQA010041100">
    <property type="protein sequence ID" value="MCH99711.1"/>
    <property type="molecule type" value="Genomic_DNA"/>
</dbReference>
<feature type="non-terminal residue" evidence="2">
    <location>
        <position position="41"/>
    </location>
</feature>
<evidence type="ECO:0000313" key="2">
    <source>
        <dbReference type="EMBL" id="MCH99711.1"/>
    </source>
</evidence>
<evidence type="ECO:0000256" key="1">
    <source>
        <dbReference type="SAM" id="MobiDB-lite"/>
    </source>
</evidence>